<proteinExistence type="predicted"/>
<dbReference type="OrthoDB" id="5345320at2"/>
<name>A0A363CY85_9BACT</name>
<comment type="caution">
    <text evidence="1">The sequence shown here is derived from an EMBL/GenBank/DDBJ whole genome shotgun (WGS) entry which is preliminary data.</text>
</comment>
<dbReference type="RefSeq" id="WP_108559303.1">
    <property type="nucleotide sequence ID" value="NZ_MUXE01000010.1"/>
</dbReference>
<organism evidence="1 2">
    <name type="scientific">Arcobacter caeni</name>
    <dbReference type="NCBI Taxonomy" id="1912877"/>
    <lineage>
        <taxon>Bacteria</taxon>
        <taxon>Pseudomonadati</taxon>
        <taxon>Campylobacterota</taxon>
        <taxon>Epsilonproteobacteria</taxon>
        <taxon>Campylobacterales</taxon>
        <taxon>Arcobacteraceae</taxon>
        <taxon>Arcobacter</taxon>
    </lineage>
</organism>
<dbReference type="AlphaFoldDB" id="A0A363CY85"/>
<gene>
    <name evidence="1" type="ORF">B0174_07585</name>
</gene>
<protein>
    <recommendedName>
        <fullName evidence="3">HTH cro/C1-type domain-containing protein</fullName>
    </recommendedName>
</protein>
<evidence type="ECO:0000313" key="1">
    <source>
        <dbReference type="EMBL" id="PUE64070.1"/>
    </source>
</evidence>
<dbReference type="InterPro" id="IPR010982">
    <property type="entry name" value="Lambda_DNA-bd_dom_sf"/>
</dbReference>
<dbReference type="Proteomes" id="UP000251135">
    <property type="component" value="Unassembled WGS sequence"/>
</dbReference>
<dbReference type="GO" id="GO:0003677">
    <property type="term" value="F:DNA binding"/>
    <property type="evidence" value="ECO:0007669"/>
    <property type="project" value="InterPro"/>
</dbReference>
<dbReference type="Gene3D" id="1.10.260.40">
    <property type="entry name" value="lambda repressor-like DNA-binding domains"/>
    <property type="match status" value="1"/>
</dbReference>
<reference evidence="1 2" key="1">
    <citation type="submission" date="2017-02" db="EMBL/GenBank/DDBJ databases">
        <title>Arcobacter caeni sp. nov, a new Arcobacter species isolated from reclaimed water.</title>
        <authorList>
            <person name="Figueras M.J."/>
            <person name="Perez-Cataluna A."/>
            <person name="Salas-Masso N."/>
        </authorList>
    </citation>
    <scope>NUCLEOTIDE SEQUENCE [LARGE SCALE GENOMIC DNA]</scope>
    <source>
        <strain evidence="1 2">RW17-10</strain>
    </source>
</reference>
<sequence>MKELDFSLASTEEIIKELARRAKQKRKQNMHHYGDQKSFAKHIGMSYRSYQQFEINGKITLEKFIDVLRGLDALEESEELLKINDETLFDKKSPQEKTYSSLLFKKEISKKEFDGNDDNNMVNIPYVFNQK</sequence>
<dbReference type="EMBL" id="MUXE01000010">
    <property type="protein sequence ID" value="PUE64070.1"/>
    <property type="molecule type" value="Genomic_DNA"/>
</dbReference>
<evidence type="ECO:0008006" key="3">
    <source>
        <dbReference type="Google" id="ProtNLM"/>
    </source>
</evidence>
<keyword evidence="2" id="KW-1185">Reference proteome</keyword>
<accession>A0A363CY85</accession>
<evidence type="ECO:0000313" key="2">
    <source>
        <dbReference type="Proteomes" id="UP000251135"/>
    </source>
</evidence>